<evidence type="ECO:0000313" key="5">
    <source>
        <dbReference type="EMBL" id="QIG42880.1"/>
    </source>
</evidence>
<dbReference type="GO" id="GO:0030145">
    <property type="term" value="F:manganese ion binding"/>
    <property type="evidence" value="ECO:0007669"/>
    <property type="project" value="TreeGrafter"/>
</dbReference>
<dbReference type="Gene3D" id="3.40.800.10">
    <property type="entry name" value="Ureohydrolase domain"/>
    <property type="match status" value="1"/>
</dbReference>
<evidence type="ECO:0000256" key="1">
    <source>
        <dbReference type="ARBA" id="ARBA00022723"/>
    </source>
</evidence>
<keyword evidence="2" id="KW-0378">Hydrolase</keyword>
<dbReference type="GO" id="GO:0004053">
    <property type="term" value="F:arginase activity"/>
    <property type="evidence" value="ECO:0007669"/>
    <property type="project" value="TreeGrafter"/>
</dbReference>
<dbReference type="Proteomes" id="UP000502996">
    <property type="component" value="Chromosome"/>
</dbReference>
<dbReference type="InterPro" id="IPR006035">
    <property type="entry name" value="Ureohydrolase"/>
</dbReference>
<evidence type="ECO:0000256" key="2">
    <source>
        <dbReference type="ARBA" id="ARBA00022801"/>
    </source>
</evidence>
<dbReference type="Pfam" id="PF00491">
    <property type="entry name" value="Arginase"/>
    <property type="match status" value="1"/>
</dbReference>
<dbReference type="SUPFAM" id="SSF52768">
    <property type="entry name" value="Arginase/deacetylase"/>
    <property type="match status" value="1"/>
</dbReference>
<keyword evidence="3" id="KW-0464">Manganese</keyword>
<protein>
    <submittedName>
        <fullName evidence="5">Arginase family protein</fullName>
    </submittedName>
</protein>
<keyword evidence="1" id="KW-0479">Metal-binding</keyword>
<organism evidence="5 6">
    <name type="scientific">Nocardioides anomalus</name>
    <dbReference type="NCBI Taxonomy" id="2712223"/>
    <lineage>
        <taxon>Bacteria</taxon>
        <taxon>Bacillati</taxon>
        <taxon>Actinomycetota</taxon>
        <taxon>Actinomycetes</taxon>
        <taxon>Propionibacteriales</taxon>
        <taxon>Nocardioidaceae</taxon>
        <taxon>Nocardioides</taxon>
    </lineage>
</organism>
<dbReference type="AlphaFoldDB" id="A0A6G6WCW1"/>
<comment type="similarity">
    <text evidence="4">Belongs to the arginase family.</text>
</comment>
<dbReference type="PROSITE" id="PS51409">
    <property type="entry name" value="ARGINASE_2"/>
    <property type="match status" value="1"/>
</dbReference>
<dbReference type="RefSeq" id="WP_165231289.1">
    <property type="nucleotide sequence ID" value="NZ_CP049257.1"/>
</dbReference>
<accession>A0A6G6WCW1</accession>
<dbReference type="InterPro" id="IPR023696">
    <property type="entry name" value="Ureohydrolase_dom_sf"/>
</dbReference>
<reference evidence="5 6" key="1">
    <citation type="submission" date="2020-02" db="EMBL/GenBank/DDBJ databases">
        <title>Full genome sequence of Nocardioides sp. R-3366.</title>
        <authorList>
            <person name="Im W.-T."/>
        </authorList>
    </citation>
    <scope>NUCLEOTIDE SEQUENCE [LARGE SCALE GENOMIC DNA]</scope>
    <source>
        <strain evidence="5 6">R-3366</strain>
    </source>
</reference>
<keyword evidence="6" id="KW-1185">Reference proteome</keyword>
<dbReference type="PIRSF" id="PIRSF036979">
    <property type="entry name" value="Arginase"/>
    <property type="match status" value="1"/>
</dbReference>
<dbReference type="EMBL" id="CP049257">
    <property type="protein sequence ID" value="QIG42880.1"/>
    <property type="molecule type" value="Genomic_DNA"/>
</dbReference>
<dbReference type="KEGG" id="nano:G5V58_08955"/>
<evidence type="ECO:0000256" key="4">
    <source>
        <dbReference type="PROSITE-ProRule" id="PRU00742"/>
    </source>
</evidence>
<dbReference type="PANTHER" id="PTHR43782:SF3">
    <property type="entry name" value="ARGINASE"/>
    <property type="match status" value="1"/>
</dbReference>
<proteinExistence type="inferred from homology"/>
<sequence length="288" mass="29378">MSFAVLGVPTSAGAHHAGQDLAPAAFRAAGLVERLGAEDLGDVEGSVWVPDASDATARNLSAVAAVAGRVADAVERAARDDRVLVVLGGDCTLTLGVVAGLRRSGSVALAYVDGDADLNTPETTSSGVLDASGVAHLLGIADNALARVGPVFPLLDEHAVALLGYDPDDVGSVNEQALAARPGLRHATYAELAADPAGLAADARDGLAGERLVVHLDVDVVDGRELALANFPHYGTGVSLEVLRTVLTTLRASDRLAVVVLTEVNPTHDPSGRLVGRYVELLAEALTG</sequence>
<dbReference type="GO" id="GO:0005737">
    <property type="term" value="C:cytoplasm"/>
    <property type="evidence" value="ECO:0007669"/>
    <property type="project" value="TreeGrafter"/>
</dbReference>
<dbReference type="PANTHER" id="PTHR43782">
    <property type="entry name" value="ARGINASE"/>
    <property type="match status" value="1"/>
</dbReference>
<evidence type="ECO:0000256" key="3">
    <source>
        <dbReference type="ARBA" id="ARBA00023211"/>
    </source>
</evidence>
<evidence type="ECO:0000313" key="6">
    <source>
        <dbReference type="Proteomes" id="UP000502996"/>
    </source>
</evidence>
<name>A0A6G6WCW1_9ACTN</name>
<gene>
    <name evidence="5" type="ORF">G5V58_08955</name>
</gene>